<dbReference type="Gene3D" id="3.30.70.1440">
    <property type="entry name" value="Multidrug efflux transporter AcrB pore domain"/>
    <property type="match status" value="1"/>
</dbReference>
<comment type="caution">
    <text evidence="9">The sequence shown here is derived from an EMBL/GenBank/DDBJ whole genome shotgun (WGS) entry which is preliminary data.</text>
</comment>
<dbReference type="NCBIfam" id="NF033617">
    <property type="entry name" value="RND_permease_2"/>
    <property type="match status" value="1"/>
</dbReference>
<evidence type="ECO:0000256" key="5">
    <source>
        <dbReference type="ARBA" id="ARBA00022692"/>
    </source>
</evidence>
<feature type="transmembrane region" description="Helical" evidence="8">
    <location>
        <begin position="499"/>
        <end position="516"/>
    </location>
</feature>
<dbReference type="Gene3D" id="1.20.1640.10">
    <property type="entry name" value="Multidrug efflux transporter AcrB transmembrane domain"/>
    <property type="match status" value="2"/>
</dbReference>
<feature type="transmembrane region" description="Helical" evidence="8">
    <location>
        <begin position="334"/>
        <end position="353"/>
    </location>
</feature>
<keyword evidence="2" id="KW-0813">Transport</keyword>
<dbReference type="FunFam" id="3.30.70.1430:FF:000001">
    <property type="entry name" value="Efflux pump membrane transporter"/>
    <property type="match status" value="1"/>
</dbReference>
<name>A0A2W5S856_ANCNO</name>
<gene>
    <name evidence="9" type="ORF">DI549_21430</name>
</gene>
<feature type="transmembrane region" description="Helical" evidence="8">
    <location>
        <begin position="987"/>
        <end position="1013"/>
    </location>
</feature>
<dbReference type="PANTHER" id="PTHR32063:SF30">
    <property type="entry name" value="ACRB_ACRD_ACRF FAMILY PROTEIN"/>
    <property type="match status" value="1"/>
</dbReference>
<evidence type="ECO:0000256" key="7">
    <source>
        <dbReference type="ARBA" id="ARBA00023136"/>
    </source>
</evidence>
<evidence type="ECO:0000256" key="8">
    <source>
        <dbReference type="SAM" id="Phobius"/>
    </source>
</evidence>
<protein>
    <submittedName>
        <fullName evidence="9">Acriflavine resistance protein B</fullName>
    </submittedName>
</protein>
<feature type="transmembrane region" description="Helical" evidence="8">
    <location>
        <begin position="958"/>
        <end position="975"/>
    </location>
</feature>
<organism evidence="9 10">
    <name type="scientific">Ancylobacter novellus</name>
    <name type="common">Thiobacillus novellus</name>
    <dbReference type="NCBI Taxonomy" id="921"/>
    <lineage>
        <taxon>Bacteria</taxon>
        <taxon>Pseudomonadati</taxon>
        <taxon>Pseudomonadota</taxon>
        <taxon>Alphaproteobacteria</taxon>
        <taxon>Hyphomicrobiales</taxon>
        <taxon>Xanthobacteraceae</taxon>
        <taxon>Ancylobacter</taxon>
    </lineage>
</organism>
<dbReference type="AlphaFoldDB" id="A0A2W5S856"/>
<dbReference type="SUPFAM" id="SSF82714">
    <property type="entry name" value="Multidrug efflux transporter AcrB TolC docking domain, DN and DC subdomains"/>
    <property type="match status" value="2"/>
</dbReference>
<dbReference type="PRINTS" id="PR00702">
    <property type="entry name" value="ACRIFLAVINRP"/>
</dbReference>
<dbReference type="GO" id="GO:0042910">
    <property type="term" value="F:xenobiotic transmembrane transporter activity"/>
    <property type="evidence" value="ECO:0007669"/>
    <property type="project" value="TreeGrafter"/>
</dbReference>
<dbReference type="Proteomes" id="UP000248887">
    <property type="component" value="Unassembled WGS sequence"/>
</dbReference>
<dbReference type="PANTHER" id="PTHR32063">
    <property type="match status" value="1"/>
</dbReference>
<dbReference type="EMBL" id="QFQD01000109">
    <property type="protein sequence ID" value="PZQ78967.1"/>
    <property type="molecule type" value="Genomic_DNA"/>
</dbReference>
<evidence type="ECO:0000256" key="2">
    <source>
        <dbReference type="ARBA" id="ARBA00022448"/>
    </source>
</evidence>
<feature type="transmembrane region" description="Helical" evidence="8">
    <location>
        <begin position="896"/>
        <end position="922"/>
    </location>
</feature>
<feature type="transmembrane region" description="Helical" evidence="8">
    <location>
        <begin position="463"/>
        <end position="487"/>
    </location>
</feature>
<dbReference type="Gene3D" id="3.30.2090.10">
    <property type="entry name" value="Multidrug efflux transporter AcrB TolC docking domain, DN and DC subdomains"/>
    <property type="match status" value="2"/>
</dbReference>
<comment type="subcellular location">
    <subcellularLocation>
        <location evidence="1">Cell inner membrane</location>
        <topology evidence="1">Multi-pass membrane protein</topology>
    </subcellularLocation>
</comment>
<proteinExistence type="predicted"/>
<evidence type="ECO:0000256" key="3">
    <source>
        <dbReference type="ARBA" id="ARBA00022475"/>
    </source>
</evidence>
<dbReference type="Gene3D" id="3.30.70.1320">
    <property type="entry name" value="Multidrug efflux transporter AcrB pore domain like"/>
    <property type="match status" value="1"/>
</dbReference>
<keyword evidence="6 8" id="KW-1133">Transmembrane helix</keyword>
<feature type="transmembrane region" description="Helical" evidence="8">
    <location>
        <begin position="431"/>
        <end position="451"/>
    </location>
</feature>
<evidence type="ECO:0000313" key="9">
    <source>
        <dbReference type="EMBL" id="PZQ78967.1"/>
    </source>
</evidence>
<feature type="transmembrane region" description="Helical" evidence="8">
    <location>
        <begin position="528"/>
        <end position="547"/>
    </location>
</feature>
<reference evidence="9 10" key="1">
    <citation type="submission" date="2017-08" db="EMBL/GenBank/DDBJ databases">
        <title>Infants hospitalized years apart are colonized by the same room-sourced microbial strains.</title>
        <authorList>
            <person name="Brooks B."/>
            <person name="Olm M.R."/>
            <person name="Firek B.A."/>
            <person name="Baker R."/>
            <person name="Thomas B.C."/>
            <person name="Morowitz M.J."/>
            <person name="Banfield J.F."/>
        </authorList>
    </citation>
    <scope>NUCLEOTIDE SEQUENCE [LARGE SCALE GENOMIC DNA]</scope>
    <source>
        <strain evidence="9">S2_005_001_R2_27</strain>
    </source>
</reference>
<dbReference type="SUPFAM" id="SSF82693">
    <property type="entry name" value="Multidrug efflux transporter AcrB pore domain, PN1, PN2, PC1 and PC2 subdomains"/>
    <property type="match status" value="3"/>
</dbReference>
<feature type="transmembrane region" description="Helical" evidence="8">
    <location>
        <begin position="859"/>
        <end position="876"/>
    </location>
</feature>
<keyword evidence="5 8" id="KW-0812">Transmembrane</keyword>
<dbReference type="InterPro" id="IPR001036">
    <property type="entry name" value="Acrflvin-R"/>
</dbReference>
<keyword evidence="3" id="KW-1003">Cell membrane</keyword>
<evidence type="ECO:0000256" key="1">
    <source>
        <dbReference type="ARBA" id="ARBA00004429"/>
    </source>
</evidence>
<keyword evidence="4" id="KW-0997">Cell inner membrane</keyword>
<dbReference type="SUPFAM" id="SSF82866">
    <property type="entry name" value="Multidrug efflux transporter AcrB transmembrane domain"/>
    <property type="match status" value="2"/>
</dbReference>
<evidence type="ECO:0000313" key="10">
    <source>
        <dbReference type="Proteomes" id="UP000248887"/>
    </source>
</evidence>
<feature type="transmembrane region" description="Helical" evidence="8">
    <location>
        <begin position="387"/>
        <end position="411"/>
    </location>
</feature>
<dbReference type="GO" id="GO:0005886">
    <property type="term" value="C:plasma membrane"/>
    <property type="evidence" value="ECO:0007669"/>
    <property type="project" value="UniProtKB-SubCell"/>
</dbReference>
<evidence type="ECO:0000256" key="4">
    <source>
        <dbReference type="ARBA" id="ARBA00022519"/>
    </source>
</evidence>
<dbReference type="Gene3D" id="3.30.70.1430">
    <property type="entry name" value="Multidrug efflux transporter AcrB pore domain"/>
    <property type="match status" value="2"/>
</dbReference>
<feature type="transmembrane region" description="Helical" evidence="8">
    <location>
        <begin position="360"/>
        <end position="381"/>
    </location>
</feature>
<accession>A0A2W5S856</accession>
<dbReference type="FunFam" id="1.20.1640.10:FF:000001">
    <property type="entry name" value="Efflux pump membrane transporter"/>
    <property type="match status" value="1"/>
</dbReference>
<keyword evidence="7 8" id="KW-0472">Membrane</keyword>
<sequence>MNLSAPFIERPIATTLLMAALAVLGVAAYPLLPVAPLPQVDFPTIQVSASLPGASPDTMASAVAAPLERRFGQIAGLDQMTSTSTLGSTSITLQFDLGRDIDGAAQDVQAAITAAQRQLPDDLTTPPSYRKVNPADSPIMILAARSDTMPITQVDDFADNVLAQRLSQVKGVAQVVIGGEQKPAIRVQIDPARLAASGLTFEDVRTTLSASTAEAAKGAINGAVRSFTIAANDQIVTPADYDNVILAYRNGAPLRVRDVGHAVDGPENTHVAAWSTDRRAVVLLVFKQPGANVIETVDAIKATLPRLDGIIPAGISIDTIVDRTTTIRASVADVQFTLLLTIALVVMVILLFLRNLRATLIPAVAVPLSLAGSAAVMYALGFSLDNLSLMALTIAVGFVVDDAIVVVENIVRHMEEGEPAYPAAMKGAREIGFTVLSISISLVAVFIPLLLMGGIVGRLFREFALTVTASIAVSALVSLTLTPMLCSRFLKPPAHEHGWLYRVIEAGFEGLLALYMRTLAVAMRYRFLTLMVFFGTLALTGWLFVAVPKGFFPTQDIGILTGLSEAAQDVSPDEMKRLQMQIGAVLAKDPAVAAFGSVLGSGGANTTNTGRFFIALKPREERDASASQIINRLRPKLAQVTGAAVFLQPAQDISVGGRVSRALYQYTLTDVDLHELETWAPKLLARIRQLPPFTDVSSDQQGNAPQLKVTIDRDRAARFGIQPSLIDATLNDAFGQRQAAQYFTQLDSYAVILEATPELQQHIGTLDQIYVKAPTTGQAIPLSTLVTIDAQAVGPLSVSHQAQFPAVTISFNLKPGVSLGDAVAAINAASADLGAPSTLSGSFQGSAQVFQSALASEPALIAAALFAVYVILGVLYESFIHPLTILSTLPSAGVGALLALWAGGFDLSVIGIIGIILLIGIVKKNGIMLVDFAIAGERERGMGAEEAITEACRLRFRPILMTTMAALLAGVPLMFGNGTGTELRQPLGYAMVGGLALSQVLTLYTTPVVYLYLARLQRWLAGVPPEAESGVAVTAAP</sequence>
<dbReference type="Pfam" id="PF00873">
    <property type="entry name" value="ACR_tran"/>
    <property type="match status" value="1"/>
</dbReference>
<dbReference type="InterPro" id="IPR027463">
    <property type="entry name" value="AcrB_DN_DC_subdom"/>
</dbReference>
<evidence type="ECO:0000256" key="6">
    <source>
        <dbReference type="ARBA" id="ARBA00022989"/>
    </source>
</evidence>